<sequence length="319" mass="36425">MVTKSKQIKLLQEQLIQAREKISQLEAEKKEIIEKQAQILEEFQQNLIRTIEQHEIVNNQHQDLEHLVMQIKEGLLHIHSLGHESIEQSDTLVKKGNELMESYDKLNGYTNYYQETVHQNKEFMDNLTDQMTKTANSMQELGEHSNTIKEIVQVISEIANQTNLLALNASIEAARAGEHGRGFAVVASEIRKLAENTRESTQHIDEVTTMIQEKIFEAEQGAYDSQEKVKQSSAFNNTTVKMLDEMKKILETVRTNSQDVLDHIHTQNQLAQDMVKHIDHSDSYFQSIKEALLEHINDAKVVDSQLASGIEGIKKLGDI</sequence>
<evidence type="ECO:0000259" key="4">
    <source>
        <dbReference type="PROSITE" id="PS50111"/>
    </source>
</evidence>
<dbReference type="PANTHER" id="PTHR32089">
    <property type="entry name" value="METHYL-ACCEPTING CHEMOTAXIS PROTEIN MCPB"/>
    <property type="match status" value="1"/>
</dbReference>
<keyword evidence="6" id="KW-1185">Reference proteome</keyword>
<accession>A0A8J2TM84</accession>
<dbReference type="GO" id="GO:0016020">
    <property type="term" value="C:membrane"/>
    <property type="evidence" value="ECO:0007669"/>
    <property type="project" value="InterPro"/>
</dbReference>
<dbReference type="PROSITE" id="PS50111">
    <property type="entry name" value="CHEMOTAXIS_TRANSDUC_2"/>
    <property type="match status" value="1"/>
</dbReference>
<dbReference type="Proteomes" id="UP000602050">
    <property type="component" value="Unassembled WGS sequence"/>
</dbReference>
<organism evidence="5 6">
    <name type="scientific">Compostibacillus humi</name>
    <dbReference type="NCBI Taxonomy" id="1245525"/>
    <lineage>
        <taxon>Bacteria</taxon>
        <taxon>Bacillati</taxon>
        <taxon>Bacillota</taxon>
        <taxon>Bacilli</taxon>
        <taxon>Bacillales</taxon>
        <taxon>Bacillaceae</taxon>
        <taxon>Compostibacillus</taxon>
    </lineage>
</organism>
<dbReference type="PANTHER" id="PTHR32089:SF112">
    <property type="entry name" value="LYSOZYME-LIKE PROTEIN-RELATED"/>
    <property type="match status" value="1"/>
</dbReference>
<dbReference type="InterPro" id="IPR004089">
    <property type="entry name" value="MCPsignal_dom"/>
</dbReference>
<evidence type="ECO:0000313" key="5">
    <source>
        <dbReference type="EMBL" id="GFZ76188.1"/>
    </source>
</evidence>
<reference evidence="5" key="2">
    <citation type="submission" date="2020-09" db="EMBL/GenBank/DDBJ databases">
        <authorList>
            <person name="Sun Q."/>
            <person name="Zhou Y."/>
        </authorList>
    </citation>
    <scope>NUCLEOTIDE SEQUENCE</scope>
    <source>
        <strain evidence="5">CGMCC 1.12360</strain>
    </source>
</reference>
<dbReference type="EMBL" id="BMEV01000028">
    <property type="protein sequence ID" value="GFZ76188.1"/>
    <property type="molecule type" value="Genomic_DNA"/>
</dbReference>
<protein>
    <submittedName>
        <fullName evidence="5">Methyl-accepting chemotaxis protein</fullName>
    </submittedName>
</protein>
<evidence type="ECO:0000256" key="1">
    <source>
        <dbReference type="ARBA" id="ARBA00023224"/>
    </source>
</evidence>
<evidence type="ECO:0000313" key="6">
    <source>
        <dbReference type="Proteomes" id="UP000602050"/>
    </source>
</evidence>
<keyword evidence="1 2" id="KW-0807">Transducer</keyword>
<gene>
    <name evidence="5" type="primary">mcpC</name>
    <name evidence="5" type="ORF">GCM10010978_17310</name>
</gene>
<dbReference type="RefSeq" id="WP_188391997.1">
    <property type="nucleotide sequence ID" value="NZ_BMEV01000028.1"/>
</dbReference>
<feature type="coiled-coil region" evidence="3">
    <location>
        <begin position="1"/>
        <end position="60"/>
    </location>
</feature>
<proteinExistence type="predicted"/>
<dbReference type="SUPFAM" id="SSF58104">
    <property type="entry name" value="Methyl-accepting chemotaxis protein (MCP) signaling domain"/>
    <property type="match status" value="1"/>
</dbReference>
<dbReference type="SMART" id="SM00283">
    <property type="entry name" value="MA"/>
    <property type="match status" value="1"/>
</dbReference>
<name>A0A8J2TM84_9BACI</name>
<dbReference type="Pfam" id="PF00015">
    <property type="entry name" value="MCPsignal"/>
    <property type="match status" value="1"/>
</dbReference>
<dbReference type="Gene3D" id="1.10.287.950">
    <property type="entry name" value="Methyl-accepting chemotaxis protein"/>
    <property type="match status" value="1"/>
</dbReference>
<comment type="caution">
    <text evidence="5">The sequence shown here is derived from an EMBL/GenBank/DDBJ whole genome shotgun (WGS) entry which is preliminary data.</text>
</comment>
<evidence type="ECO:0000256" key="3">
    <source>
        <dbReference type="SAM" id="Coils"/>
    </source>
</evidence>
<dbReference type="AlphaFoldDB" id="A0A8J2TM84"/>
<dbReference type="GO" id="GO:0007165">
    <property type="term" value="P:signal transduction"/>
    <property type="evidence" value="ECO:0007669"/>
    <property type="project" value="UniProtKB-KW"/>
</dbReference>
<keyword evidence="3" id="KW-0175">Coiled coil</keyword>
<reference evidence="5" key="1">
    <citation type="journal article" date="2014" name="Int. J. Syst. Evol. Microbiol.">
        <title>Complete genome sequence of Corynebacterium casei LMG S-19264T (=DSM 44701T), isolated from a smear-ripened cheese.</title>
        <authorList>
            <consortium name="US DOE Joint Genome Institute (JGI-PGF)"/>
            <person name="Walter F."/>
            <person name="Albersmeier A."/>
            <person name="Kalinowski J."/>
            <person name="Ruckert C."/>
        </authorList>
    </citation>
    <scope>NUCLEOTIDE SEQUENCE</scope>
    <source>
        <strain evidence="5">CGMCC 1.12360</strain>
    </source>
</reference>
<evidence type="ECO:0000256" key="2">
    <source>
        <dbReference type="PROSITE-ProRule" id="PRU00284"/>
    </source>
</evidence>
<feature type="domain" description="Methyl-accepting transducer" evidence="4">
    <location>
        <begin position="114"/>
        <end position="289"/>
    </location>
</feature>